<evidence type="ECO:0000313" key="1">
    <source>
        <dbReference type="EMBL" id="KAJ7537335.1"/>
    </source>
</evidence>
<dbReference type="EMBL" id="CM055102">
    <property type="protein sequence ID" value="KAJ7537335.1"/>
    <property type="molecule type" value="Genomic_DNA"/>
</dbReference>
<comment type="caution">
    <text evidence="1">The sequence shown here is derived from an EMBL/GenBank/DDBJ whole genome shotgun (WGS) entry which is preliminary data.</text>
</comment>
<sequence>MLGPDSCLLLLLAQLLSGSVLQLRWRSRWIVAWRPCLRKHLLASQWRFILFYFFLQARPVLKKNSLFAGTSSSFLIELKYLSFPHIAIHPLFQSFTTTFQGHKM</sequence>
<accession>A0ACC2C5S7</accession>
<reference evidence="2" key="1">
    <citation type="journal article" date="2024" name="Proc. Natl. Acad. Sci. U.S.A.">
        <title>Extraordinary preservation of gene collinearity over three hundred million years revealed in homosporous lycophytes.</title>
        <authorList>
            <person name="Li C."/>
            <person name="Wickell D."/>
            <person name="Kuo L.Y."/>
            <person name="Chen X."/>
            <person name="Nie B."/>
            <person name="Liao X."/>
            <person name="Peng D."/>
            <person name="Ji J."/>
            <person name="Jenkins J."/>
            <person name="Williams M."/>
            <person name="Shu S."/>
            <person name="Plott C."/>
            <person name="Barry K."/>
            <person name="Rajasekar S."/>
            <person name="Grimwood J."/>
            <person name="Han X."/>
            <person name="Sun S."/>
            <person name="Hou Z."/>
            <person name="He W."/>
            <person name="Dai G."/>
            <person name="Sun C."/>
            <person name="Schmutz J."/>
            <person name="Leebens-Mack J.H."/>
            <person name="Li F.W."/>
            <person name="Wang L."/>
        </authorList>
    </citation>
    <scope>NUCLEOTIDE SEQUENCE [LARGE SCALE GENOMIC DNA]</scope>
    <source>
        <strain evidence="2">cv. PW_Plant_1</strain>
    </source>
</reference>
<gene>
    <name evidence="1" type="ORF">O6H91_11G002000</name>
</gene>
<evidence type="ECO:0000313" key="2">
    <source>
        <dbReference type="Proteomes" id="UP001162992"/>
    </source>
</evidence>
<name>A0ACC2C5S7_DIPCM</name>
<dbReference type="Proteomes" id="UP001162992">
    <property type="component" value="Chromosome 11"/>
</dbReference>
<protein>
    <submittedName>
        <fullName evidence="1">Uncharacterized protein</fullName>
    </submittedName>
</protein>
<proteinExistence type="predicted"/>
<organism evidence="1 2">
    <name type="scientific">Diphasiastrum complanatum</name>
    <name type="common">Issler's clubmoss</name>
    <name type="synonym">Lycopodium complanatum</name>
    <dbReference type="NCBI Taxonomy" id="34168"/>
    <lineage>
        <taxon>Eukaryota</taxon>
        <taxon>Viridiplantae</taxon>
        <taxon>Streptophyta</taxon>
        <taxon>Embryophyta</taxon>
        <taxon>Tracheophyta</taxon>
        <taxon>Lycopodiopsida</taxon>
        <taxon>Lycopodiales</taxon>
        <taxon>Lycopodiaceae</taxon>
        <taxon>Lycopodioideae</taxon>
        <taxon>Diphasiastrum</taxon>
    </lineage>
</organism>
<keyword evidence="2" id="KW-1185">Reference proteome</keyword>